<reference evidence="1 2" key="1">
    <citation type="submission" date="2015-01" db="EMBL/GenBank/DDBJ databases">
        <title>The Genome Sequence of Exophiala sideris CBS121828.</title>
        <authorList>
            <consortium name="The Broad Institute Genomics Platform"/>
            <person name="Cuomo C."/>
            <person name="de Hoog S."/>
            <person name="Gorbushina A."/>
            <person name="Stielow B."/>
            <person name="Teixiera M."/>
            <person name="Abouelleil A."/>
            <person name="Chapman S.B."/>
            <person name="Priest M."/>
            <person name="Young S.K."/>
            <person name="Wortman J."/>
            <person name="Nusbaum C."/>
            <person name="Birren B."/>
        </authorList>
    </citation>
    <scope>NUCLEOTIDE SEQUENCE [LARGE SCALE GENOMIC DNA]</scope>
    <source>
        <strain evidence="1 2">CBS 121828</strain>
    </source>
</reference>
<dbReference type="Proteomes" id="UP000053599">
    <property type="component" value="Unassembled WGS sequence"/>
</dbReference>
<accession>A0A0D1YVH7</accession>
<sequence length="96" mass="10387">MPPGGLLGTAVQCAQVLLLPPGRHRRAETCTNILGQFERRLATGLQHYNSNSIPTTALHSLVPAHYLSICQSLIHSGTSNEKCCNCCKKSTRVMAL</sequence>
<dbReference type="HOGENOM" id="CLU_2359761_0_0_1"/>
<protein>
    <submittedName>
        <fullName evidence="1">Uncharacterized protein</fullName>
    </submittedName>
</protein>
<name>A0A0D1YVH7_9EURO</name>
<evidence type="ECO:0000313" key="2">
    <source>
        <dbReference type="Proteomes" id="UP000053599"/>
    </source>
</evidence>
<dbReference type="AlphaFoldDB" id="A0A0D1YVH7"/>
<evidence type="ECO:0000313" key="1">
    <source>
        <dbReference type="EMBL" id="KIV78868.1"/>
    </source>
</evidence>
<gene>
    <name evidence="1" type="ORF">PV11_06475</name>
</gene>
<dbReference type="EMBL" id="KN846953">
    <property type="protein sequence ID" value="KIV78868.1"/>
    <property type="molecule type" value="Genomic_DNA"/>
</dbReference>
<organism evidence="1 2">
    <name type="scientific">Exophiala sideris</name>
    <dbReference type="NCBI Taxonomy" id="1016849"/>
    <lineage>
        <taxon>Eukaryota</taxon>
        <taxon>Fungi</taxon>
        <taxon>Dikarya</taxon>
        <taxon>Ascomycota</taxon>
        <taxon>Pezizomycotina</taxon>
        <taxon>Eurotiomycetes</taxon>
        <taxon>Chaetothyriomycetidae</taxon>
        <taxon>Chaetothyriales</taxon>
        <taxon>Herpotrichiellaceae</taxon>
        <taxon>Exophiala</taxon>
    </lineage>
</organism>
<proteinExistence type="predicted"/>